<feature type="domain" description="DUF2059" evidence="1">
    <location>
        <begin position="103"/>
        <end position="147"/>
    </location>
</feature>
<reference evidence="3" key="1">
    <citation type="journal article" date="2019" name="Int. J. Syst. Evol. Microbiol.">
        <title>The Global Catalogue of Microorganisms (GCM) 10K type strain sequencing project: providing services to taxonomists for standard genome sequencing and annotation.</title>
        <authorList>
            <consortium name="The Broad Institute Genomics Platform"/>
            <consortium name="The Broad Institute Genome Sequencing Center for Infectious Disease"/>
            <person name="Wu L."/>
            <person name="Ma J."/>
        </authorList>
    </citation>
    <scope>NUCLEOTIDE SEQUENCE [LARGE SCALE GENOMIC DNA]</scope>
    <source>
        <strain evidence="3">CCUG 55328</strain>
    </source>
</reference>
<accession>A0ABW3TJ79</accession>
<dbReference type="EMBL" id="JBHTKR010000006">
    <property type="protein sequence ID" value="MFD1196061.1"/>
    <property type="molecule type" value="Genomic_DNA"/>
</dbReference>
<dbReference type="RefSeq" id="WP_380793631.1">
    <property type="nucleotide sequence ID" value="NZ_JBHTKR010000006.1"/>
</dbReference>
<dbReference type="Pfam" id="PF09832">
    <property type="entry name" value="DUF2059"/>
    <property type="match status" value="1"/>
</dbReference>
<evidence type="ECO:0000313" key="2">
    <source>
        <dbReference type="EMBL" id="MFD1196061.1"/>
    </source>
</evidence>
<proteinExistence type="predicted"/>
<evidence type="ECO:0000259" key="1">
    <source>
        <dbReference type="Pfam" id="PF09832"/>
    </source>
</evidence>
<protein>
    <submittedName>
        <fullName evidence="2">DUF2059 domain-containing protein</fullName>
    </submittedName>
</protein>
<keyword evidence="3" id="KW-1185">Reference proteome</keyword>
<gene>
    <name evidence="2" type="ORF">ACFQ3C_15435</name>
</gene>
<organism evidence="2 3">
    <name type="scientific">Seohaeicola saemankumensis</name>
    <dbReference type="NCBI Taxonomy" id="481181"/>
    <lineage>
        <taxon>Bacteria</taxon>
        <taxon>Pseudomonadati</taxon>
        <taxon>Pseudomonadota</taxon>
        <taxon>Alphaproteobacteria</taxon>
        <taxon>Rhodobacterales</taxon>
        <taxon>Roseobacteraceae</taxon>
        <taxon>Seohaeicola</taxon>
    </lineage>
</organism>
<dbReference type="Proteomes" id="UP001597151">
    <property type="component" value="Unassembled WGS sequence"/>
</dbReference>
<dbReference type="InterPro" id="IPR018637">
    <property type="entry name" value="DUF2059"/>
</dbReference>
<name>A0ABW3TJ79_9RHOB</name>
<evidence type="ECO:0000313" key="3">
    <source>
        <dbReference type="Proteomes" id="UP001597151"/>
    </source>
</evidence>
<comment type="caution">
    <text evidence="2">The sequence shown here is derived from an EMBL/GenBank/DDBJ whole genome shotgun (WGS) entry which is preliminary data.</text>
</comment>
<sequence length="298" mass="32879">MIHRITLPSRIGPGLTGIALMWRMAWVLLVCALWAPQAAPLWAQAGQDRDRLEAFLTVTGFDKALESIALSAGDAPLMLGRDVSEFGGDWTRAVAEIFDTDLMHDMAIGILDRALEDDLLTHAVDFYASDLGRRLVAVENAAHLSDDAEGARADGESIIADLVRQGAPRLTILQRMGPAIDPQDTSVRAVEEIQVRFLLSAAAAGVLPMELDEATLRSLMADQRGELRQRMRESALIQSAHVYKSFSDAELEAYVAALEHPSMQRVYELMNGIQYEIMANRFEVLARRMADLHPGEEL</sequence>